<protein>
    <submittedName>
        <fullName evidence="2">Uncharacterized protein</fullName>
    </submittedName>
</protein>
<evidence type="ECO:0000256" key="1">
    <source>
        <dbReference type="SAM" id="MobiDB-lite"/>
    </source>
</evidence>
<evidence type="ECO:0000313" key="2">
    <source>
        <dbReference type="EMBL" id="GJT88348.1"/>
    </source>
</evidence>
<sequence>MTHVKGCYNSDEMAMLVGKLVSASIFYRRCVAFEEVADMKESFDLVKVKGYRPSYKKAHTKADNDLATATFPFLSEVVADPSVSVKALLSKKPKSLRRPTMIKTPAPAPSAPSQKPRYPPPAI</sequence>
<reference evidence="2" key="2">
    <citation type="submission" date="2022-01" db="EMBL/GenBank/DDBJ databases">
        <authorList>
            <person name="Yamashiro T."/>
            <person name="Shiraishi A."/>
            <person name="Satake H."/>
            <person name="Nakayama K."/>
        </authorList>
    </citation>
    <scope>NUCLEOTIDE SEQUENCE</scope>
</reference>
<proteinExistence type="predicted"/>
<evidence type="ECO:0000313" key="3">
    <source>
        <dbReference type="Proteomes" id="UP001151760"/>
    </source>
</evidence>
<reference evidence="2" key="1">
    <citation type="journal article" date="2022" name="Int. J. Mol. Sci.">
        <title>Draft Genome of Tanacetum Coccineum: Genomic Comparison of Closely Related Tanacetum-Family Plants.</title>
        <authorList>
            <person name="Yamashiro T."/>
            <person name="Shiraishi A."/>
            <person name="Nakayama K."/>
            <person name="Satake H."/>
        </authorList>
    </citation>
    <scope>NUCLEOTIDE SEQUENCE</scope>
</reference>
<accession>A0ABQ5HKC6</accession>
<keyword evidence="3" id="KW-1185">Reference proteome</keyword>
<name>A0ABQ5HKC6_9ASTR</name>
<gene>
    <name evidence="2" type="ORF">Tco_1070065</name>
</gene>
<dbReference type="EMBL" id="BQNB010019723">
    <property type="protein sequence ID" value="GJT88348.1"/>
    <property type="molecule type" value="Genomic_DNA"/>
</dbReference>
<dbReference type="Proteomes" id="UP001151760">
    <property type="component" value="Unassembled WGS sequence"/>
</dbReference>
<organism evidence="2 3">
    <name type="scientific">Tanacetum coccineum</name>
    <dbReference type="NCBI Taxonomy" id="301880"/>
    <lineage>
        <taxon>Eukaryota</taxon>
        <taxon>Viridiplantae</taxon>
        <taxon>Streptophyta</taxon>
        <taxon>Embryophyta</taxon>
        <taxon>Tracheophyta</taxon>
        <taxon>Spermatophyta</taxon>
        <taxon>Magnoliopsida</taxon>
        <taxon>eudicotyledons</taxon>
        <taxon>Gunneridae</taxon>
        <taxon>Pentapetalae</taxon>
        <taxon>asterids</taxon>
        <taxon>campanulids</taxon>
        <taxon>Asterales</taxon>
        <taxon>Asteraceae</taxon>
        <taxon>Asteroideae</taxon>
        <taxon>Anthemideae</taxon>
        <taxon>Anthemidinae</taxon>
        <taxon>Tanacetum</taxon>
    </lineage>
</organism>
<comment type="caution">
    <text evidence="2">The sequence shown here is derived from an EMBL/GenBank/DDBJ whole genome shotgun (WGS) entry which is preliminary data.</text>
</comment>
<feature type="region of interest" description="Disordered" evidence="1">
    <location>
        <begin position="96"/>
        <end position="123"/>
    </location>
</feature>